<dbReference type="Proteomes" id="UP000887576">
    <property type="component" value="Unplaced"/>
</dbReference>
<sequence length="246" mass="26223">MNNLSFLIIFSLVLELSSASFQCWTCQSKCGCRSDPMPESCPAGTKCYTLKSLANGDVVKKGCASDCLEVNQNGKICEPCNSNLCNSEQSLTPMNGFDECQPQLPESRLAARSYQPDLGAGTVYNPNSIGSGTGYNGGQFPNQNIGSGTGYNPNIGSGTRYNPDNYPNPQQPQPQPGIGNGVGFGNSPNGNYYPSANVGRDPYSNSYDRNGPQIGHGARPYNAATTTLVRNSLAIVAFVKVIYLFV</sequence>
<name>A0AC34PUL3_9BILA</name>
<reference evidence="2" key="1">
    <citation type="submission" date="2022-11" db="UniProtKB">
        <authorList>
            <consortium name="WormBaseParasite"/>
        </authorList>
    </citation>
    <scope>IDENTIFICATION</scope>
</reference>
<protein>
    <submittedName>
        <fullName evidence="2">Uncharacterized protein</fullName>
    </submittedName>
</protein>
<proteinExistence type="predicted"/>
<evidence type="ECO:0000313" key="1">
    <source>
        <dbReference type="Proteomes" id="UP000887576"/>
    </source>
</evidence>
<evidence type="ECO:0000313" key="2">
    <source>
        <dbReference type="WBParaSite" id="JU765_v2.g10131.t1"/>
    </source>
</evidence>
<organism evidence="1 2">
    <name type="scientific">Panagrolaimus sp. JU765</name>
    <dbReference type="NCBI Taxonomy" id="591449"/>
    <lineage>
        <taxon>Eukaryota</taxon>
        <taxon>Metazoa</taxon>
        <taxon>Ecdysozoa</taxon>
        <taxon>Nematoda</taxon>
        <taxon>Chromadorea</taxon>
        <taxon>Rhabditida</taxon>
        <taxon>Tylenchina</taxon>
        <taxon>Panagrolaimomorpha</taxon>
        <taxon>Panagrolaimoidea</taxon>
        <taxon>Panagrolaimidae</taxon>
        <taxon>Panagrolaimus</taxon>
    </lineage>
</organism>
<dbReference type="WBParaSite" id="JU765_v2.g10131.t1">
    <property type="protein sequence ID" value="JU765_v2.g10131.t1"/>
    <property type="gene ID" value="JU765_v2.g10131"/>
</dbReference>
<accession>A0AC34PUL3</accession>